<dbReference type="Proteomes" id="UP001362899">
    <property type="component" value="Unassembled WGS sequence"/>
</dbReference>
<protein>
    <recommendedName>
        <fullName evidence="1">Sm domain-containing protein</fullName>
    </recommendedName>
</protein>
<dbReference type="GO" id="GO:0003723">
    <property type="term" value="F:RNA binding"/>
    <property type="evidence" value="ECO:0007669"/>
    <property type="project" value="InterPro"/>
</dbReference>
<feature type="domain" description="Sm" evidence="1">
    <location>
        <begin position="4"/>
        <end position="76"/>
    </location>
</feature>
<keyword evidence="3" id="KW-1185">Reference proteome</keyword>
<proteinExistence type="predicted"/>
<dbReference type="AlphaFoldDB" id="A0AAV5RM20"/>
<dbReference type="SMART" id="SM00651">
    <property type="entry name" value="Sm"/>
    <property type="match status" value="1"/>
</dbReference>
<name>A0AAV5RM20_STABA</name>
<dbReference type="SUPFAM" id="SSF50182">
    <property type="entry name" value="Sm-like ribonucleoproteins"/>
    <property type="match status" value="1"/>
</dbReference>
<dbReference type="EMBL" id="BTGC01000008">
    <property type="protein sequence ID" value="GMM52223.1"/>
    <property type="molecule type" value="Genomic_DNA"/>
</dbReference>
<accession>A0AAV5RM20</accession>
<gene>
    <name evidence="2" type="ORF">DASB73_031860</name>
</gene>
<evidence type="ECO:0000313" key="2">
    <source>
        <dbReference type="EMBL" id="GMM52223.1"/>
    </source>
</evidence>
<dbReference type="GO" id="GO:0032991">
    <property type="term" value="C:protein-containing complex"/>
    <property type="evidence" value="ECO:0007669"/>
    <property type="project" value="UniProtKB-ARBA"/>
</dbReference>
<reference evidence="2 3" key="1">
    <citation type="journal article" date="2023" name="Elife">
        <title>Identification of key yeast species and microbe-microbe interactions impacting larval growth of Drosophila in the wild.</title>
        <authorList>
            <person name="Mure A."/>
            <person name="Sugiura Y."/>
            <person name="Maeda R."/>
            <person name="Honda K."/>
            <person name="Sakurai N."/>
            <person name="Takahashi Y."/>
            <person name="Watada M."/>
            <person name="Katoh T."/>
            <person name="Gotoh A."/>
            <person name="Gotoh Y."/>
            <person name="Taniguchi I."/>
            <person name="Nakamura K."/>
            <person name="Hayashi T."/>
            <person name="Katayama T."/>
            <person name="Uemura T."/>
            <person name="Hattori Y."/>
        </authorList>
    </citation>
    <scope>NUCLEOTIDE SEQUENCE [LARGE SCALE GENOMIC DNA]</scope>
    <source>
        <strain evidence="2 3">SB-73</strain>
    </source>
</reference>
<dbReference type="Pfam" id="PF01423">
    <property type="entry name" value="LSM"/>
    <property type="match status" value="1"/>
</dbReference>
<evidence type="ECO:0000259" key="1">
    <source>
        <dbReference type="PROSITE" id="PS52002"/>
    </source>
</evidence>
<sequence length="81" mass="9276">MSEEPLEFLQNNINNKVWIVSRNEVEYSGVLKGFDDSLNVVLSDMTVYGPDNSKTTHTKALIRRDQIDLIIPNLEDGRLQK</sequence>
<comment type="caution">
    <text evidence="2">The sequence shown here is derived from an EMBL/GenBank/DDBJ whole genome shotgun (WGS) entry which is preliminary data.</text>
</comment>
<dbReference type="InterPro" id="IPR001163">
    <property type="entry name" value="Sm_dom_euk/arc"/>
</dbReference>
<dbReference type="InterPro" id="IPR010920">
    <property type="entry name" value="LSM_dom_sf"/>
</dbReference>
<dbReference type="InterPro" id="IPR047575">
    <property type="entry name" value="Sm"/>
</dbReference>
<dbReference type="PROSITE" id="PS52002">
    <property type="entry name" value="SM"/>
    <property type="match status" value="1"/>
</dbReference>
<dbReference type="Gene3D" id="2.30.30.100">
    <property type="match status" value="1"/>
</dbReference>
<organism evidence="2 3">
    <name type="scientific">Starmerella bacillaris</name>
    <name type="common">Yeast</name>
    <name type="synonym">Candida zemplinina</name>
    <dbReference type="NCBI Taxonomy" id="1247836"/>
    <lineage>
        <taxon>Eukaryota</taxon>
        <taxon>Fungi</taxon>
        <taxon>Dikarya</taxon>
        <taxon>Ascomycota</taxon>
        <taxon>Saccharomycotina</taxon>
        <taxon>Dipodascomycetes</taxon>
        <taxon>Dipodascales</taxon>
        <taxon>Trichomonascaceae</taxon>
        <taxon>Starmerella</taxon>
    </lineage>
</organism>
<evidence type="ECO:0000313" key="3">
    <source>
        <dbReference type="Proteomes" id="UP001362899"/>
    </source>
</evidence>